<dbReference type="InterPro" id="IPR020599">
    <property type="entry name" value="Transl_elong_fac_P/YeiP"/>
</dbReference>
<evidence type="ECO:0000256" key="9">
    <source>
        <dbReference type="RuleBase" id="RU004389"/>
    </source>
</evidence>
<dbReference type="Gene3D" id="2.40.50.140">
    <property type="entry name" value="Nucleic acid-binding proteins"/>
    <property type="match status" value="2"/>
</dbReference>
<protein>
    <recommendedName>
        <fullName evidence="7 8">Elongation factor P</fullName>
        <shortName evidence="7">EF-P</shortName>
    </recommendedName>
</protein>
<evidence type="ECO:0000313" key="12">
    <source>
        <dbReference type="EMBL" id="OGF14166.1"/>
    </source>
</evidence>
<evidence type="ECO:0000313" key="13">
    <source>
        <dbReference type="Proteomes" id="UP000177230"/>
    </source>
</evidence>
<dbReference type="SMART" id="SM01185">
    <property type="entry name" value="EFP"/>
    <property type="match status" value="1"/>
</dbReference>
<accession>A0A1F5RIA5</accession>
<dbReference type="AlphaFoldDB" id="A0A1F5RIA5"/>
<dbReference type="InterPro" id="IPR008991">
    <property type="entry name" value="Translation_prot_SH3-like_sf"/>
</dbReference>
<evidence type="ECO:0000259" key="10">
    <source>
        <dbReference type="SMART" id="SM00841"/>
    </source>
</evidence>
<feature type="domain" description="Elongation factor P C-terminal" evidence="10">
    <location>
        <begin position="129"/>
        <end position="184"/>
    </location>
</feature>
<keyword evidence="4 7" id="KW-0963">Cytoplasm</keyword>
<sequence length="185" mass="20917">MASTADFRTGMALNIDGVLFYLVEFQHVKPGKGGAFVRTKLKNVKTGAVIERTYRSGESITEVRLERRKMQYLYNDGSTYNFMDSQSYEQMELPEEMVHDIKLYFKENMEVQVLMNKEEVIGVEVPMSVELKVVQTDPGFKGDTASSVTKPATLESGLVAQVPLFINEGNVLKIDTRTGKYLERV</sequence>
<keyword evidence="6 7" id="KW-0648">Protein biosynthesis</keyword>
<dbReference type="Pfam" id="PF01132">
    <property type="entry name" value="EFP"/>
    <property type="match status" value="1"/>
</dbReference>
<dbReference type="PANTHER" id="PTHR30053:SF12">
    <property type="entry name" value="ELONGATION FACTOR P (EF-P) FAMILY PROTEIN"/>
    <property type="match status" value="1"/>
</dbReference>
<dbReference type="Pfam" id="PF08207">
    <property type="entry name" value="EFP_N"/>
    <property type="match status" value="1"/>
</dbReference>
<name>A0A1F5RIA5_9BACT</name>
<comment type="subcellular location">
    <subcellularLocation>
        <location evidence="1 7">Cytoplasm</location>
    </subcellularLocation>
</comment>
<dbReference type="Pfam" id="PF09285">
    <property type="entry name" value="Elong-fact-P_C"/>
    <property type="match status" value="1"/>
</dbReference>
<dbReference type="GO" id="GO:0005829">
    <property type="term" value="C:cytosol"/>
    <property type="evidence" value="ECO:0007669"/>
    <property type="project" value="UniProtKB-ARBA"/>
</dbReference>
<dbReference type="SUPFAM" id="SSF50104">
    <property type="entry name" value="Translation proteins SH3-like domain"/>
    <property type="match status" value="1"/>
</dbReference>
<comment type="pathway">
    <text evidence="2 7">Protein biosynthesis; polypeptide chain elongation.</text>
</comment>
<dbReference type="CDD" id="cd05794">
    <property type="entry name" value="S1_EF-P_repeat_2"/>
    <property type="match status" value="1"/>
</dbReference>
<evidence type="ECO:0000256" key="5">
    <source>
        <dbReference type="ARBA" id="ARBA00022768"/>
    </source>
</evidence>
<dbReference type="InterPro" id="IPR013185">
    <property type="entry name" value="Transl_elong_KOW-like"/>
</dbReference>
<dbReference type="InterPro" id="IPR012340">
    <property type="entry name" value="NA-bd_OB-fold"/>
</dbReference>
<dbReference type="CDD" id="cd04470">
    <property type="entry name" value="S1_EF-P_repeat_1"/>
    <property type="match status" value="1"/>
</dbReference>
<gene>
    <name evidence="7" type="primary">efp</name>
    <name evidence="12" type="ORF">A2024_07425</name>
</gene>
<dbReference type="InterPro" id="IPR011768">
    <property type="entry name" value="Transl_elongation_fac_P"/>
</dbReference>
<dbReference type="InterPro" id="IPR001059">
    <property type="entry name" value="Transl_elong_P/YeiP_cen"/>
</dbReference>
<evidence type="ECO:0000259" key="11">
    <source>
        <dbReference type="SMART" id="SM01185"/>
    </source>
</evidence>
<dbReference type="SUPFAM" id="SSF50249">
    <property type="entry name" value="Nucleic acid-binding proteins"/>
    <property type="match status" value="2"/>
</dbReference>
<dbReference type="Proteomes" id="UP000177230">
    <property type="component" value="Unassembled WGS sequence"/>
</dbReference>
<evidence type="ECO:0000256" key="3">
    <source>
        <dbReference type="ARBA" id="ARBA00009479"/>
    </source>
</evidence>
<evidence type="ECO:0000256" key="2">
    <source>
        <dbReference type="ARBA" id="ARBA00004815"/>
    </source>
</evidence>
<dbReference type="InterPro" id="IPR015365">
    <property type="entry name" value="Elong-fact-P_C"/>
</dbReference>
<dbReference type="NCBIfam" id="NF001810">
    <property type="entry name" value="PRK00529.1"/>
    <property type="match status" value="1"/>
</dbReference>
<dbReference type="SMART" id="SM00841">
    <property type="entry name" value="Elong-fact-P_C"/>
    <property type="match status" value="1"/>
</dbReference>
<feature type="domain" description="Translation elongation factor P/YeiP central" evidence="11">
    <location>
        <begin position="67"/>
        <end position="121"/>
    </location>
</feature>
<evidence type="ECO:0000256" key="7">
    <source>
        <dbReference type="HAMAP-Rule" id="MF_00141"/>
    </source>
</evidence>
<dbReference type="EMBL" id="MFFM01000007">
    <property type="protein sequence ID" value="OGF14166.1"/>
    <property type="molecule type" value="Genomic_DNA"/>
</dbReference>
<dbReference type="InterPro" id="IPR014722">
    <property type="entry name" value="Rib_uL2_dom2"/>
</dbReference>
<dbReference type="GO" id="GO:0003746">
    <property type="term" value="F:translation elongation factor activity"/>
    <property type="evidence" value="ECO:0007669"/>
    <property type="project" value="UniProtKB-UniRule"/>
</dbReference>
<dbReference type="PANTHER" id="PTHR30053">
    <property type="entry name" value="ELONGATION FACTOR P"/>
    <property type="match status" value="1"/>
</dbReference>
<evidence type="ECO:0000256" key="8">
    <source>
        <dbReference type="NCBIfam" id="TIGR00038"/>
    </source>
</evidence>
<evidence type="ECO:0000256" key="4">
    <source>
        <dbReference type="ARBA" id="ARBA00022490"/>
    </source>
</evidence>
<reference evidence="12 13" key="1">
    <citation type="journal article" date="2016" name="Nat. Commun.">
        <title>Thousands of microbial genomes shed light on interconnected biogeochemical processes in an aquifer system.</title>
        <authorList>
            <person name="Anantharaman K."/>
            <person name="Brown C.T."/>
            <person name="Hug L.A."/>
            <person name="Sharon I."/>
            <person name="Castelle C.J."/>
            <person name="Probst A.J."/>
            <person name="Thomas B.C."/>
            <person name="Singh A."/>
            <person name="Wilkins M.J."/>
            <person name="Karaoz U."/>
            <person name="Brodie E.L."/>
            <person name="Williams K.H."/>
            <person name="Hubbard S.S."/>
            <person name="Banfield J.F."/>
        </authorList>
    </citation>
    <scope>NUCLEOTIDE SEQUENCE [LARGE SCALE GENOMIC DNA]</scope>
</reference>
<dbReference type="FunFam" id="2.40.50.140:FF:000004">
    <property type="entry name" value="Elongation factor P"/>
    <property type="match status" value="1"/>
</dbReference>
<dbReference type="PIRSF" id="PIRSF005901">
    <property type="entry name" value="EF-P"/>
    <property type="match status" value="1"/>
</dbReference>
<comment type="similarity">
    <text evidence="3 7 9">Belongs to the elongation factor P family.</text>
</comment>
<keyword evidence="5 7" id="KW-0251">Elongation factor</keyword>
<comment type="function">
    <text evidence="7">Involved in peptide bond synthesis. Stimulates efficient translation and peptide-bond synthesis on native or reconstituted 70S ribosomes in vitro. Probably functions indirectly by altering the affinity of the ribosome for aminoacyl-tRNA, thus increasing their reactivity as acceptors for peptidyl transferase.</text>
</comment>
<dbReference type="FunFam" id="2.40.50.140:FF:000009">
    <property type="entry name" value="Elongation factor P"/>
    <property type="match status" value="1"/>
</dbReference>
<dbReference type="Gene3D" id="2.30.30.30">
    <property type="match status" value="1"/>
</dbReference>
<dbReference type="GO" id="GO:0043043">
    <property type="term" value="P:peptide biosynthetic process"/>
    <property type="evidence" value="ECO:0007669"/>
    <property type="project" value="InterPro"/>
</dbReference>
<dbReference type="FunFam" id="2.30.30.30:FF:000003">
    <property type="entry name" value="Elongation factor P"/>
    <property type="match status" value="1"/>
</dbReference>
<dbReference type="HAMAP" id="MF_00141">
    <property type="entry name" value="EF_P"/>
    <property type="match status" value="1"/>
</dbReference>
<comment type="caution">
    <text evidence="12">The sequence shown here is derived from an EMBL/GenBank/DDBJ whole genome shotgun (WGS) entry which is preliminary data.</text>
</comment>
<dbReference type="UniPathway" id="UPA00345"/>
<organism evidence="12 13">
    <name type="scientific">Candidatus Edwardsbacteria bacterium GWF2_54_11</name>
    <dbReference type="NCBI Taxonomy" id="1817851"/>
    <lineage>
        <taxon>Bacteria</taxon>
        <taxon>Candidatus Edwardsiibacteriota</taxon>
    </lineage>
</organism>
<evidence type="ECO:0000256" key="6">
    <source>
        <dbReference type="ARBA" id="ARBA00022917"/>
    </source>
</evidence>
<evidence type="ECO:0000256" key="1">
    <source>
        <dbReference type="ARBA" id="ARBA00004496"/>
    </source>
</evidence>
<proteinExistence type="inferred from homology"/>
<dbReference type="NCBIfam" id="TIGR00038">
    <property type="entry name" value="efp"/>
    <property type="match status" value="1"/>
</dbReference>